<dbReference type="InterPro" id="IPR050325">
    <property type="entry name" value="Prot/Nucl_acid_deglycase"/>
</dbReference>
<evidence type="ECO:0000256" key="1">
    <source>
        <dbReference type="ARBA" id="ARBA00013134"/>
    </source>
</evidence>
<dbReference type="EMBL" id="MU006227">
    <property type="protein sequence ID" value="KAF2825877.1"/>
    <property type="molecule type" value="Genomic_DNA"/>
</dbReference>
<evidence type="ECO:0000313" key="7">
    <source>
        <dbReference type="EMBL" id="KAF2825877.1"/>
    </source>
</evidence>
<dbReference type="GO" id="GO:0019172">
    <property type="term" value="F:glyoxalase III activity"/>
    <property type="evidence" value="ECO:0007669"/>
    <property type="project" value="UniProtKB-EC"/>
</dbReference>
<comment type="catalytic activity">
    <reaction evidence="5">
        <text>methylglyoxal + H2O = (R)-lactate + H(+)</text>
        <dbReference type="Rhea" id="RHEA:27754"/>
        <dbReference type="ChEBI" id="CHEBI:15377"/>
        <dbReference type="ChEBI" id="CHEBI:15378"/>
        <dbReference type="ChEBI" id="CHEBI:16004"/>
        <dbReference type="ChEBI" id="CHEBI:17158"/>
        <dbReference type="EC" id="4.2.1.130"/>
    </reaction>
</comment>
<dbReference type="Proteomes" id="UP000799424">
    <property type="component" value="Unassembled WGS sequence"/>
</dbReference>
<keyword evidence="8" id="KW-1185">Reference proteome</keyword>
<dbReference type="EC" id="4.2.1.130" evidence="1"/>
<dbReference type="PANTHER" id="PTHR48094">
    <property type="entry name" value="PROTEIN/NUCLEIC ACID DEGLYCASE DJ-1-RELATED"/>
    <property type="match status" value="1"/>
</dbReference>
<evidence type="ECO:0000259" key="6">
    <source>
        <dbReference type="Pfam" id="PF01965"/>
    </source>
</evidence>
<evidence type="ECO:0000256" key="5">
    <source>
        <dbReference type="ARBA" id="ARBA00048082"/>
    </source>
</evidence>
<dbReference type="SUPFAM" id="SSF52317">
    <property type="entry name" value="Class I glutamine amidotransferase-like"/>
    <property type="match status" value="1"/>
</dbReference>
<dbReference type="Gene3D" id="3.40.50.880">
    <property type="match status" value="1"/>
</dbReference>
<dbReference type="Pfam" id="PF01965">
    <property type="entry name" value="DJ-1_PfpI"/>
    <property type="match status" value="1"/>
</dbReference>
<evidence type="ECO:0000256" key="2">
    <source>
        <dbReference type="ARBA" id="ARBA00023016"/>
    </source>
</evidence>
<name>A0A6A6ZZL4_9PLEO</name>
<dbReference type="InterPro" id="IPR002818">
    <property type="entry name" value="DJ-1/PfpI"/>
</dbReference>
<gene>
    <name evidence="7" type="ORF">CC86DRAFT_370744</name>
</gene>
<evidence type="ECO:0000313" key="8">
    <source>
        <dbReference type="Proteomes" id="UP000799424"/>
    </source>
</evidence>
<keyword evidence="3" id="KW-0456">Lyase</keyword>
<organism evidence="7 8">
    <name type="scientific">Ophiobolus disseminans</name>
    <dbReference type="NCBI Taxonomy" id="1469910"/>
    <lineage>
        <taxon>Eukaryota</taxon>
        <taxon>Fungi</taxon>
        <taxon>Dikarya</taxon>
        <taxon>Ascomycota</taxon>
        <taxon>Pezizomycotina</taxon>
        <taxon>Dothideomycetes</taxon>
        <taxon>Pleosporomycetidae</taxon>
        <taxon>Pleosporales</taxon>
        <taxon>Pleosporineae</taxon>
        <taxon>Phaeosphaeriaceae</taxon>
        <taxon>Ophiobolus</taxon>
    </lineage>
</organism>
<protein>
    <recommendedName>
        <fullName evidence="1">D-lactate dehydratase</fullName>
        <ecNumber evidence="1">4.2.1.130</ecNumber>
    </recommendedName>
</protein>
<feature type="domain" description="DJ-1/PfpI" evidence="6">
    <location>
        <begin position="32"/>
        <end position="235"/>
    </location>
</feature>
<dbReference type="OrthoDB" id="543156at2759"/>
<dbReference type="InterPro" id="IPR029062">
    <property type="entry name" value="Class_I_gatase-like"/>
</dbReference>
<dbReference type="FunFam" id="3.40.50.880:FF:000051">
    <property type="entry name" value="Glutathione-independent glyoxalase HSP31"/>
    <property type="match status" value="1"/>
</dbReference>
<dbReference type="PANTHER" id="PTHR48094:SF11">
    <property type="entry name" value="GLUTATHIONE-INDEPENDENT GLYOXALASE HSP31-RELATED"/>
    <property type="match status" value="1"/>
</dbReference>
<dbReference type="GO" id="GO:0019243">
    <property type="term" value="P:methylglyoxal catabolic process to D-lactate via S-lactoyl-glutathione"/>
    <property type="evidence" value="ECO:0007669"/>
    <property type="project" value="TreeGrafter"/>
</dbReference>
<reference evidence="7" key="1">
    <citation type="journal article" date="2020" name="Stud. Mycol.">
        <title>101 Dothideomycetes genomes: a test case for predicting lifestyles and emergence of pathogens.</title>
        <authorList>
            <person name="Haridas S."/>
            <person name="Albert R."/>
            <person name="Binder M."/>
            <person name="Bloem J."/>
            <person name="Labutti K."/>
            <person name="Salamov A."/>
            <person name="Andreopoulos B."/>
            <person name="Baker S."/>
            <person name="Barry K."/>
            <person name="Bills G."/>
            <person name="Bluhm B."/>
            <person name="Cannon C."/>
            <person name="Castanera R."/>
            <person name="Culley D."/>
            <person name="Daum C."/>
            <person name="Ezra D."/>
            <person name="Gonzalez J."/>
            <person name="Henrissat B."/>
            <person name="Kuo A."/>
            <person name="Liang C."/>
            <person name="Lipzen A."/>
            <person name="Lutzoni F."/>
            <person name="Magnuson J."/>
            <person name="Mondo S."/>
            <person name="Nolan M."/>
            <person name="Ohm R."/>
            <person name="Pangilinan J."/>
            <person name="Park H.-J."/>
            <person name="Ramirez L."/>
            <person name="Alfaro M."/>
            <person name="Sun H."/>
            <person name="Tritt A."/>
            <person name="Yoshinaga Y."/>
            <person name="Zwiers L.-H."/>
            <person name="Turgeon B."/>
            <person name="Goodwin S."/>
            <person name="Spatafora J."/>
            <person name="Crous P."/>
            <person name="Grigoriev I."/>
        </authorList>
    </citation>
    <scope>NUCLEOTIDE SEQUENCE</scope>
    <source>
        <strain evidence="7">CBS 113818</strain>
    </source>
</reference>
<accession>A0A6A6ZZL4</accession>
<keyword evidence="2" id="KW-0346">Stress response</keyword>
<dbReference type="AlphaFoldDB" id="A0A6A6ZZL4"/>
<evidence type="ECO:0000256" key="3">
    <source>
        <dbReference type="ARBA" id="ARBA00023239"/>
    </source>
</evidence>
<sequence length="240" mass="26089">MSPPRRALIAITSAHASLFEGGGHTTGVFIGEALHPYNVFKAAGFEVDIASETGKWTEDWLSLQLGFLTDEERKQYDDRGSEFRKLLDSNVKAADVVDKEYGVIFASAGHAALIDYPHATDLKKIAAKVWKIGGLVTAVCHGPALFAGLLDPDTGRPVIEGKKITGFTTEAEEQMGVLDALRAWNEPLVDEHAKALGAEYVRPKGVWDDFHVTDGRIITGANPQSARSTAEEIVKVFEKL</sequence>
<comment type="similarity">
    <text evidence="4">Belongs to the peptidase C56 family. HSP31-like subfamily.</text>
</comment>
<evidence type="ECO:0000256" key="4">
    <source>
        <dbReference type="ARBA" id="ARBA00038493"/>
    </source>
</evidence>
<proteinExistence type="inferred from homology"/>
<dbReference type="GO" id="GO:0005737">
    <property type="term" value="C:cytoplasm"/>
    <property type="evidence" value="ECO:0007669"/>
    <property type="project" value="TreeGrafter"/>
</dbReference>